<evidence type="ECO:0000313" key="6">
    <source>
        <dbReference type="EMBL" id="KAG5462214.1"/>
    </source>
</evidence>
<evidence type="ECO:0000256" key="1">
    <source>
        <dbReference type="ARBA" id="ARBA00022741"/>
    </source>
</evidence>
<keyword evidence="6" id="KW-0378">Hydrolase</keyword>
<dbReference type="PROSITE" id="PS50893">
    <property type="entry name" value="ABC_TRANSPORTER_2"/>
    <property type="match status" value="1"/>
</dbReference>
<dbReference type="CDD" id="cd00267">
    <property type="entry name" value="ABC_ATPase"/>
    <property type="match status" value="1"/>
</dbReference>
<dbReference type="Proteomes" id="UP000673691">
    <property type="component" value="Unassembled WGS sequence"/>
</dbReference>
<reference evidence="6 7" key="1">
    <citation type="journal article" name="Sci. Rep.">
        <title>Genome-scale phylogenetic analyses confirm Olpidium as the closest living zoosporic fungus to the non-flagellated, terrestrial fungi.</title>
        <authorList>
            <person name="Chang Y."/>
            <person name="Rochon D."/>
            <person name="Sekimoto S."/>
            <person name="Wang Y."/>
            <person name="Chovatia M."/>
            <person name="Sandor L."/>
            <person name="Salamov A."/>
            <person name="Grigoriev I.V."/>
            <person name="Stajich J.E."/>
            <person name="Spatafora J.W."/>
        </authorList>
    </citation>
    <scope>NUCLEOTIDE SEQUENCE [LARGE SCALE GENOMIC DNA]</scope>
    <source>
        <strain evidence="6">S191</strain>
    </source>
</reference>
<protein>
    <submittedName>
        <fullName evidence="6">P-loop containing nucleoside triphosphate hydrolase protein</fullName>
    </submittedName>
</protein>
<feature type="region of interest" description="Disordered" evidence="3">
    <location>
        <begin position="56"/>
        <end position="81"/>
    </location>
</feature>
<evidence type="ECO:0000259" key="5">
    <source>
        <dbReference type="PROSITE" id="PS50893"/>
    </source>
</evidence>
<evidence type="ECO:0000256" key="2">
    <source>
        <dbReference type="ARBA" id="ARBA00022840"/>
    </source>
</evidence>
<dbReference type="GO" id="GO:0005524">
    <property type="term" value="F:ATP binding"/>
    <property type="evidence" value="ECO:0007669"/>
    <property type="project" value="UniProtKB-KW"/>
</dbReference>
<gene>
    <name evidence="6" type="ORF">BJ554DRAFT_5486</name>
</gene>
<evidence type="ECO:0000256" key="3">
    <source>
        <dbReference type="SAM" id="MobiDB-lite"/>
    </source>
</evidence>
<dbReference type="EMBL" id="JAEFCI010002469">
    <property type="protein sequence ID" value="KAG5462214.1"/>
    <property type="molecule type" value="Genomic_DNA"/>
</dbReference>
<accession>A0A8H7ZZJ2</accession>
<dbReference type="PANTHER" id="PTHR43158:SF2">
    <property type="entry name" value="SKFA PEPTIDE EXPORT ATP-BINDING PROTEIN SKFE"/>
    <property type="match status" value="1"/>
</dbReference>
<organism evidence="6 7">
    <name type="scientific">Olpidium bornovanus</name>
    <dbReference type="NCBI Taxonomy" id="278681"/>
    <lineage>
        <taxon>Eukaryota</taxon>
        <taxon>Fungi</taxon>
        <taxon>Fungi incertae sedis</taxon>
        <taxon>Olpidiomycota</taxon>
        <taxon>Olpidiomycotina</taxon>
        <taxon>Olpidiomycetes</taxon>
        <taxon>Olpidiales</taxon>
        <taxon>Olpidiaceae</taxon>
        <taxon>Olpidium</taxon>
    </lineage>
</organism>
<feature type="chain" id="PRO_5034355246" evidence="4">
    <location>
        <begin position="33"/>
        <end position="440"/>
    </location>
</feature>
<evidence type="ECO:0000256" key="4">
    <source>
        <dbReference type="SAM" id="SignalP"/>
    </source>
</evidence>
<dbReference type="Pfam" id="PF00005">
    <property type="entry name" value="ABC_tran"/>
    <property type="match status" value="1"/>
</dbReference>
<keyword evidence="2" id="KW-0067">ATP-binding</keyword>
<dbReference type="InterPro" id="IPR027417">
    <property type="entry name" value="P-loop_NTPase"/>
</dbReference>
<name>A0A8H7ZZJ2_9FUNG</name>
<keyword evidence="7" id="KW-1185">Reference proteome</keyword>
<keyword evidence="1" id="KW-0547">Nucleotide-binding</keyword>
<keyword evidence="4" id="KW-0732">Signal</keyword>
<feature type="signal peptide" evidence="4">
    <location>
        <begin position="1"/>
        <end position="32"/>
    </location>
</feature>
<proteinExistence type="predicted"/>
<comment type="caution">
    <text evidence="6">The sequence shown here is derived from an EMBL/GenBank/DDBJ whole genome shotgun (WGS) entry which is preliminary data.</text>
</comment>
<dbReference type="InterPro" id="IPR003439">
    <property type="entry name" value="ABC_transporter-like_ATP-bd"/>
</dbReference>
<dbReference type="PANTHER" id="PTHR43158">
    <property type="entry name" value="SKFA PEPTIDE EXPORT ATP-BINDING PROTEIN SKFE"/>
    <property type="match status" value="1"/>
</dbReference>
<dbReference type="SUPFAM" id="SSF52540">
    <property type="entry name" value="P-loop containing nucleoside triphosphate hydrolases"/>
    <property type="match status" value="1"/>
</dbReference>
<dbReference type="Gene3D" id="3.40.50.300">
    <property type="entry name" value="P-loop containing nucleotide triphosphate hydrolases"/>
    <property type="match status" value="1"/>
</dbReference>
<evidence type="ECO:0000313" key="7">
    <source>
        <dbReference type="Proteomes" id="UP000673691"/>
    </source>
</evidence>
<feature type="domain" description="ABC transporter" evidence="5">
    <location>
        <begin position="144"/>
        <end position="369"/>
    </location>
</feature>
<sequence>MNSVGRRCAAMPLMFEFRLAGFFLSLFFVALAQRPSSNPPSSFRCRQRSERARAENEFRKAFSGQQRPTAAQRVSLPRAPSTACSDAPRRCFTARCTMYNKEDHPVRLAGACQPDADPDAAISGERPAADGHGCRKRRRFLIFVAVTNLTFGFGGPPILENVTVKLPIGCRALLVGANGAGKTTFLTILAGKRMVRPPVSTLGRDPFSDMPKGITYLGTEFVRNLATRSDVSVEALVASRGGNQFPDRRDELFSCLDIDPDWRMHTISDGERRRVQIMLGLLTPWRLLLLDEVTVDLDVLVRRNLLEFLLRETETREGGASVLYATHIFDGLGSFPTHVIRMALGKIAGVRTTGAPVTVVRRTEDGSLTRVICDVVADFPELDRARRKAVESGGLDSPLLTVVENWLREDYQNRKAVEENEKRLGGRRAVRTRWDEVRMN</sequence>
<dbReference type="OrthoDB" id="6512918at2759"/>
<dbReference type="GO" id="GO:0016887">
    <property type="term" value="F:ATP hydrolysis activity"/>
    <property type="evidence" value="ECO:0007669"/>
    <property type="project" value="InterPro"/>
</dbReference>
<dbReference type="AlphaFoldDB" id="A0A8H7ZZJ2"/>